<gene>
    <name evidence="1" type="ORF">F7D08_1456</name>
</gene>
<evidence type="ECO:0000313" key="2">
    <source>
        <dbReference type="Proteomes" id="UP000468413"/>
    </source>
</evidence>
<comment type="caution">
    <text evidence="1">The sequence shown here is derived from an EMBL/GenBank/DDBJ whole genome shotgun (WGS) entry which is preliminary data.</text>
</comment>
<organism evidence="1 2">
    <name type="scientific">Bifidobacterium cebidarum</name>
    <dbReference type="NCBI Taxonomy" id="2650773"/>
    <lineage>
        <taxon>Bacteria</taxon>
        <taxon>Bacillati</taxon>
        <taxon>Actinomycetota</taxon>
        <taxon>Actinomycetes</taxon>
        <taxon>Bifidobacteriales</taxon>
        <taxon>Bifidobacteriaceae</taxon>
        <taxon>Bifidobacterium</taxon>
    </lineage>
</organism>
<name>A0A6I1G8E7_9BIFI</name>
<keyword evidence="2" id="KW-1185">Reference proteome</keyword>
<evidence type="ECO:0000313" key="1">
    <source>
        <dbReference type="EMBL" id="KAB7787613.1"/>
    </source>
</evidence>
<reference evidence="1 2" key="1">
    <citation type="submission" date="2019-09" db="EMBL/GenBank/DDBJ databases">
        <title>Characterization of the phylogenetic diversity of two novel species belonging to the genus Bifidobacterium: Bifidobacterium cebidarum sp. nov. and Bifidobacterium leontopitheci sp. nov.</title>
        <authorList>
            <person name="Lugli G.A."/>
            <person name="Duranti S."/>
            <person name="Milani C."/>
            <person name="Turroni F."/>
            <person name="Ventura M."/>
        </authorList>
    </citation>
    <scope>NUCLEOTIDE SEQUENCE [LARGE SCALE GENOMIC DNA]</scope>
    <source>
        <strain evidence="1 2">LMG 31469</strain>
    </source>
</reference>
<dbReference type="AlphaFoldDB" id="A0A6I1G8E7"/>
<dbReference type="Proteomes" id="UP000468413">
    <property type="component" value="Unassembled WGS sequence"/>
</dbReference>
<evidence type="ECO:0008006" key="3">
    <source>
        <dbReference type="Google" id="ProtNLM"/>
    </source>
</evidence>
<proteinExistence type="predicted"/>
<protein>
    <recommendedName>
        <fullName evidence="3">CTP synthase</fullName>
    </recommendedName>
</protein>
<accession>A0A6I1G8E7</accession>
<dbReference type="EMBL" id="WBVS01000007">
    <property type="protein sequence ID" value="KAB7787613.1"/>
    <property type="molecule type" value="Genomic_DNA"/>
</dbReference>
<sequence length="262" mass="30130">MLNPEQQSMHMIRALSKLHPQWTFTGLSAACIYQYEHSHALHNGTVSIASTKESNKHDNKNLHRIYAHPSTKRYRYRGVPVTSPAHTLINCASLPFDKALSIYDSALRRNHTTKLEVETMMIQTVCNEQAVTALLQHANPLRENGGESWTYVHMMQLGYAEPLFQVNFDNPDNPGIPYRVDFCWKLHDGQIIVVEYDGVAKYKDASNPHRASLKAKLEYERRRDQHLKEAGVTSINHLFYEDVADLQRLNILLREAKVPQIR</sequence>